<reference evidence="3 4" key="1">
    <citation type="submission" date="2019-01" db="EMBL/GenBank/DDBJ databases">
        <title>Geovibrio thiophilus DSM 11263, complete genome.</title>
        <authorList>
            <person name="Spring S."/>
            <person name="Bunk B."/>
            <person name="Sproer C."/>
        </authorList>
    </citation>
    <scope>NUCLEOTIDE SEQUENCE [LARGE SCALE GENOMIC DNA]</scope>
    <source>
        <strain evidence="3 4">DSM 11263</strain>
    </source>
</reference>
<organism evidence="3 4">
    <name type="scientific">Geovibrio thiophilus</name>
    <dbReference type="NCBI Taxonomy" id="139438"/>
    <lineage>
        <taxon>Bacteria</taxon>
        <taxon>Pseudomonadati</taxon>
        <taxon>Deferribacterota</taxon>
        <taxon>Deferribacteres</taxon>
        <taxon>Deferribacterales</taxon>
        <taxon>Geovibrionaceae</taxon>
        <taxon>Geovibrio</taxon>
    </lineage>
</organism>
<feature type="chain" id="PRO_5018576169" evidence="1">
    <location>
        <begin position="21"/>
        <end position="116"/>
    </location>
</feature>
<dbReference type="AlphaFoldDB" id="A0A3R6AXN9"/>
<sequence>MKKLIVAMVIVCFAVAAAIAAGPAKIDLKTWVAGEPSKPAVQFPHDVHQAKNQCTDCHITAEGGALKNLKAGGEANFKGAIKVKATKNDAHDTFCWECHVAKKVPQGKSCNKCHAK</sequence>
<evidence type="ECO:0000259" key="2">
    <source>
        <dbReference type="Pfam" id="PF14522"/>
    </source>
</evidence>
<dbReference type="KEGG" id="gtl:EP073_05495"/>
<name>A0A3R6AXN9_9BACT</name>
<dbReference type="RefSeq" id="WP_128466163.1">
    <property type="nucleotide sequence ID" value="NZ_CP035108.1"/>
</dbReference>
<proteinExistence type="predicted"/>
<evidence type="ECO:0000256" key="1">
    <source>
        <dbReference type="SAM" id="SignalP"/>
    </source>
</evidence>
<dbReference type="Proteomes" id="UP000287502">
    <property type="component" value="Chromosome"/>
</dbReference>
<dbReference type="OrthoDB" id="9796996at2"/>
<dbReference type="InterPro" id="IPR036280">
    <property type="entry name" value="Multihaem_cyt_sf"/>
</dbReference>
<dbReference type="Gene3D" id="3.90.10.10">
    <property type="entry name" value="Cytochrome C3"/>
    <property type="match status" value="1"/>
</dbReference>
<feature type="signal peptide" evidence="1">
    <location>
        <begin position="1"/>
        <end position="20"/>
    </location>
</feature>
<dbReference type="EMBL" id="CP035108">
    <property type="protein sequence ID" value="QAR32877.1"/>
    <property type="molecule type" value="Genomic_DNA"/>
</dbReference>
<keyword evidence="4" id="KW-1185">Reference proteome</keyword>
<evidence type="ECO:0000313" key="3">
    <source>
        <dbReference type="EMBL" id="QAR32877.1"/>
    </source>
</evidence>
<evidence type="ECO:0000313" key="4">
    <source>
        <dbReference type="Proteomes" id="UP000287502"/>
    </source>
</evidence>
<dbReference type="Pfam" id="PF14522">
    <property type="entry name" value="Cytochrome_C7"/>
    <property type="match status" value="1"/>
</dbReference>
<dbReference type="SUPFAM" id="SSF48695">
    <property type="entry name" value="Multiheme cytochromes"/>
    <property type="match status" value="1"/>
</dbReference>
<feature type="domain" description="Cytochrome c7-like" evidence="2">
    <location>
        <begin position="41"/>
        <end position="114"/>
    </location>
</feature>
<protein>
    <submittedName>
        <fullName evidence="3">Cytochrome C</fullName>
    </submittedName>
</protein>
<gene>
    <name evidence="3" type="ORF">EP073_05495</name>
</gene>
<accession>A0A3R6AXN9</accession>
<keyword evidence="1" id="KW-0732">Signal</keyword>
<dbReference type="InterPro" id="IPR029467">
    <property type="entry name" value="Cyt_c7-like"/>
</dbReference>